<evidence type="ECO:0000256" key="4">
    <source>
        <dbReference type="ARBA" id="ARBA00023326"/>
    </source>
</evidence>
<dbReference type="InterPro" id="IPR001000">
    <property type="entry name" value="GH10_dom"/>
</dbReference>
<evidence type="ECO:0000256" key="3">
    <source>
        <dbReference type="ARBA" id="ARBA00023295"/>
    </source>
</evidence>
<organism evidence="7 8">
    <name type="scientific">Pelagicoccus mobilis</name>
    <dbReference type="NCBI Taxonomy" id="415221"/>
    <lineage>
        <taxon>Bacteria</taxon>
        <taxon>Pseudomonadati</taxon>
        <taxon>Verrucomicrobiota</taxon>
        <taxon>Opitutia</taxon>
        <taxon>Puniceicoccales</taxon>
        <taxon>Pelagicoccaceae</taxon>
        <taxon>Pelagicoccus</taxon>
    </lineage>
</organism>
<dbReference type="PANTHER" id="PTHR31490">
    <property type="entry name" value="GLYCOSYL HYDROLASE"/>
    <property type="match status" value="1"/>
</dbReference>
<dbReference type="SMART" id="SM00633">
    <property type="entry name" value="Glyco_10"/>
    <property type="match status" value="1"/>
</dbReference>
<gene>
    <name evidence="7" type="ORF">JIN87_12755</name>
</gene>
<keyword evidence="8" id="KW-1185">Reference proteome</keyword>
<comment type="caution">
    <text evidence="7">The sequence shown here is derived from an EMBL/GenBank/DDBJ whole genome shotgun (WGS) entry which is preliminary data.</text>
</comment>
<dbReference type="PRINTS" id="PR00134">
    <property type="entry name" value="GLHYDRLASE10"/>
</dbReference>
<evidence type="ECO:0000259" key="6">
    <source>
        <dbReference type="PROSITE" id="PS51760"/>
    </source>
</evidence>
<dbReference type="PROSITE" id="PS51760">
    <property type="entry name" value="GH10_2"/>
    <property type="match status" value="1"/>
</dbReference>
<dbReference type="PROSITE" id="PS51257">
    <property type="entry name" value="PROKAR_LIPOPROTEIN"/>
    <property type="match status" value="1"/>
</dbReference>
<comment type="catalytic activity">
    <reaction evidence="5">
        <text>Endohydrolysis of (1-&gt;4)-beta-D-xylosidic linkages in xylans.</text>
        <dbReference type="EC" id="3.2.1.8"/>
    </reaction>
</comment>
<protein>
    <recommendedName>
        <fullName evidence="5">Beta-xylanase</fullName>
        <ecNumber evidence="5">3.2.1.8</ecNumber>
    </recommendedName>
</protein>
<keyword evidence="2 5" id="KW-0119">Carbohydrate metabolism</keyword>
<accession>A0A934RYC6</accession>
<dbReference type="Gene3D" id="3.20.20.80">
    <property type="entry name" value="Glycosidases"/>
    <property type="match status" value="1"/>
</dbReference>
<proteinExistence type="inferred from homology"/>
<dbReference type="EMBL" id="JAENIL010000021">
    <property type="protein sequence ID" value="MBK1877740.1"/>
    <property type="molecule type" value="Genomic_DNA"/>
</dbReference>
<dbReference type="AlphaFoldDB" id="A0A934RYC6"/>
<dbReference type="InterPro" id="IPR017853">
    <property type="entry name" value="GH"/>
</dbReference>
<dbReference type="SUPFAM" id="SSF51445">
    <property type="entry name" value="(Trans)glycosidases"/>
    <property type="match status" value="1"/>
</dbReference>
<evidence type="ECO:0000256" key="2">
    <source>
        <dbReference type="ARBA" id="ARBA00023277"/>
    </source>
</evidence>
<dbReference type="Pfam" id="PF00331">
    <property type="entry name" value="Glyco_hydro_10"/>
    <property type="match status" value="1"/>
</dbReference>
<dbReference type="EC" id="3.2.1.8" evidence="5"/>
<reference evidence="7" key="1">
    <citation type="submission" date="2021-01" db="EMBL/GenBank/DDBJ databases">
        <title>Modified the classification status of verrucomicrobia.</title>
        <authorList>
            <person name="Feng X."/>
        </authorList>
    </citation>
    <scope>NUCLEOTIDE SEQUENCE</scope>
    <source>
        <strain evidence="7">KCTC 13126</strain>
    </source>
</reference>
<dbReference type="Proteomes" id="UP000617628">
    <property type="component" value="Unassembled WGS sequence"/>
</dbReference>
<dbReference type="GO" id="GO:0000272">
    <property type="term" value="P:polysaccharide catabolic process"/>
    <property type="evidence" value="ECO:0007669"/>
    <property type="project" value="UniProtKB-KW"/>
</dbReference>
<sequence length="377" mass="43041">MKLWITTAILASAIALTGCQETDENDPPSLHEAFEGKFLIGGTLSDSMLENASDPGFAIVSKHFNSLSPENCMKWGNMNPLLDQYEWELSDRFVEYGHNFGQEMVGHVLFWHSQTPDWVFEDENGAPLSKEALLERMRERARLMAKRWGDRIKIWDVVNESIEGDGSWRKSKYQQILGDEFTELAFRIAMEELPTDAILLYNDYGMTDPGRRDAVVAMIQDFKSKGIRIDGVGMQGHWEMSYPALSEIEDSLTAFAATGVKVHITELDLDLLGRGKFFGANVDIERLKADPATNPYPDGNLPPSEEKRFAERYAEIFDVLLKHHEKIDRVTFWGVSDLTTWLNGFPVEGRTNFALLFDRQFKPKPAFYRVLETARKR</sequence>
<feature type="domain" description="GH10" evidence="6">
    <location>
        <begin position="24"/>
        <end position="373"/>
    </location>
</feature>
<dbReference type="PANTHER" id="PTHR31490:SF90">
    <property type="entry name" value="ENDO-1,4-BETA-XYLANASE A"/>
    <property type="match status" value="1"/>
</dbReference>
<evidence type="ECO:0000313" key="8">
    <source>
        <dbReference type="Proteomes" id="UP000617628"/>
    </source>
</evidence>
<keyword evidence="4 5" id="KW-0624">Polysaccharide degradation</keyword>
<evidence type="ECO:0000256" key="1">
    <source>
        <dbReference type="ARBA" id="ARBA00022801"/>
    </source>
</evidence>
<name>A0A934RYC6_9BACT</name>
<keyword evidence="3 5" id="KW-0326">Glycosidase</keyword>
<dbReference type="RefSeq" id="WP_200355952.1">
    <property type="nucleotide sequence ID" value="NZ_JAENIL010000021.1"/>
</dbReference>
<dbReference type="GO" id="GO:0031176">
    <property type="term" value="F:endo-1,4-beta-xylanase activity"/>
    <property type="evidence" value="ECO:0007669"/>
    <property type="project" value="UniProtKB-EC"/>
</dbReference>
<evidence type="ECO:0000256" key="5">
    <source>
        <dbReference type="RuleBase" id="RU361174"/>
    </source>
</evidence>
<comment type="similarity">
    <text evidence="5">Belongs to the glycosyl hydrolase 10 (cellulase F) family.</text>
</comment>
<dbReference type="InterPro" id="IPR044846">
    <property type="entry name" value="GH10"/>
</dbReference>
<evidence type="ECO:0000313" key="7">
    <source>
        <dbReference type="EMBL" id="MBK1877740.1"/>
    </source>
</evidence>
<keyword evidence="1 5" id="KW-0378">Hydrolase</keyword>